<dbReference type="EMBL" id="JABDTM020028189">
    <property type="protein sequence ID" value="KAH0809355.1"/>
    <property type="molecule type" value="Genomic_DNA"/>
</dbReference>
<evidence type="ECO:0000256" key="1">
    <source>
        <dbReference type="SAM" id="MobiDB-lite"/>
    </source>
</evidence>
<dbReference type="AlphaFoldDB" id="A0A8J6H771"/>
<evidence type="ECO:0000313" key="2">
    <source>
        <dbReference type="EMBL" id="KAH0809355.1"/>
    </source>
</evidence>
<keyword evidence="3" id="KW-1185">Reference proteome</keyword>
<organism evidence="2 3">
    <name type="scientific">Tenebrio molitor</name>
    <name type="common">Yellow mealworm beetle</name>
    <dbReference type="NCBI Taxonomy" id="7067"/>
    <lineage>
        <taxon>Eukaryota</taxon>
        <taxon>Metazoa</taxon>
        <taxon>Ecdysozoa</taxon>
        <taxon>Arthropoda</taxon>
        <taxon>Hexapoda</taxon>
        <taxon>Insecta</taxon>
        <taxon>Pterygota</taxon>
        <taxon>Neoptera</taxon>
        <taxon>Endopterygota</taxon>
        <taxon>Coleoptera</taxon>
        <taxon>Polyphaga</taxon>
        <taxon>Cucujiformia</taxon>
        <taxon>Tenebrionidae</taxon>
        <taxon>Tenebrio</taxon>
    </lineage>
</organism>
<proteinExistence type="predicted"/>
<comment type="caution">
    <text evidence="2">The sequence shown here is derived from an EMBL/GenBank/DDBJ whole genome shotgun (WGS) entry which is preliminary data.</text>
</comment>
<sequence length="228" mass="25459">MIMVFWDGMHIVPTSKVVGGEIRPRALLFASYYLCFSWHYFRTEIQLQLCHSGLKRYKAPPTWLMENKVKPSEESLKSKELDLTCGVWFGIQRSDWGAFQASKCDSCRAWRSVKISWGLNVFARFQSDGYEDVRFPTSPYQFSVQLLKYTGRENDKGLEENAPVQGPAVPPALPHNSSAPGRNYWGRKCRINTANNRIGAAARGGGVAATGRKMAAPAASRSASVFAN</sequence>
<evidence type="ECO:0000313" key="3">
    <source>
        <dbReference type="Proteomes" id="UP000719412"/>
    </source>
</evidence>
<reference evidence="2" key="2">
    <citation type="submission" date="2021-08" db="EMBL/GenBank/DDBJ databases">
        <authorList>
            <person name="Eriksson T."/>
        </authorList>
    </citation>
    <scope>NUCLEOTIDE SEQUENCE</scope>
    <source>
        <strain evidence="2">Stoneville</strain>
        <tissue evidence="2">Whole head</tissue>
    </source>
</reference>
<protein>
    <submittedName>
        <fullName evidence="2">Uncharacterized protein</fullName>
    </submittedName>
</protein>
<gene>
    <name evidence="2" type="ORF">GEV33_013435</name>
</gene>
<feature type="region of interest" description="Disordered" evidence="1">
    <location>
        <begin position="156"/>
        <end position="181"/>
    </location>
</feature>
<accession>A0A8J6H771</accession>
<reference evidence="2" key="1">
    <citation type="journal article" date="2020" name="J Insects Food Feed">
        <title>The yellow mealworm (Tenebrio molitor) genome: a resource for the emerging insects as food and feed industry.</title>
        <authorList>
            <person name="Eriksson T."/>
            <person name="Andere A."/>
            <person name="Kelstrup H."/>
            <person name="Emery V."/>
            <person name="Picard C."/>
        </authorList>
    </citation>
    <scope>NUCLEOTIDE SEQUENCE</scope>
    <source>
        <strain evidence="2">Stoneville</strain>
        <tissue evidence="2">Whole head</tissue>
    </source>
</reference>
<dbReference type="Proteomes" id="UP000719412">
    <property type="component" value="Unassembled WGS sequence"/>
</dbReference>
<name>A0A8J6H771_TENMO</name>